<evidence type="ECO:0000256" key="1">
    <source>
        <dbReference type="SAM" id="SignalP"/>
    </source>
</evidence>
<keyword evidence="1" id="KW-0732">Signal</keyword>
<dbReference type="Proteomes" id="UP001371218">
    <property type="component" value="Unassembled WGS sequence"/>
</dbReference>
<feature type="signal peptide" evidence="1">
    <location>
        <begin position="1"/>
        <end position="20"/>
    </location>
</feature>
<organism evidence="2 3">
    <name type="scientific">Ideonella lacteola</name>
    <dbReference type="NCBI Taxonomy" id="2984193"/>
    <lineage>
        <taxon>Bacteria</taxon>
        <taxon>Pseudomonadati</taxon>
        <taxon>Pseudomonadota</taxon>
        <taxon>Betaproteobacteria</taxon>
        <taxon>Burkholderiales</taxon>
        <taxon>Sphaerotilaceae</taxon>
        <taxon>Ideonella</taxon>
    </lineage>
</organism>
<dbReference type="EMBL" id="JBBUTG010000016">
    <property type="protein sequence ID" value="MEK8033359.1"/>
    <property type="molecule type" value="Genomic_DNA"/>
</dbReference>
<comment type="caution">
    <text evidence="2">The sequence shown here is derived from an EMBL/GenBank/DDBJ whole genome shotgun (WGS) entry which is preliminary data.</text>
</comment>
<keyword evidence="3" id="KW-1185">Reference proteome</keyword>
<dbReference type="RefSeq" id="WP_341427783.1">
    <property type="nucleotide sequence ID" value="NZ_JBBUTG010000016.1"/>
</dbReference>
<name>A0ABU9BW55_9BURK</name>
<accession>A0ABU9BW55</accession>
<feature type="chain" id="PRO_5046867420" evidence="1">
    <location>
        <begin position="21"/>
        <end position="224"/>
    </location>
</feature>
<reference evidence="2 3" key="1">
    <citation type="submission" date="2024-04" db="EMBL/GenBank/DDBJ databases">
        <title>Novel species of the genus Ideonella isolated from streams.</title>
        <authorList>
            <person name="Lu H."/>
        </authorList>
    </citation>
    <scope>NUCLEOTIDE SEQUENCE [LARGE SCALE GENOMIC DNA]</scope>
    <source>
        <strain evidence="2 3">DXS29W</strain>
    </source>
</reference>
<sequence>MSSRFFFLCLFALLVGEASAQSFRMDCKDPRGDNVEKGLIAGLAPGVVTRVSEHRLRVRSASGTQDFVDEPPHDEPFGGVHYYFCDRKEGWILLMKLDQTLSTGTLVNEATGKITPGGETVLFSQDKRAYLVSEQPNGMDGNTWAIYATDGRQSWSGYNFIVGQGPNLTAHAYLSEPTWTATGELIAQATCTMNLEITWRAKLVKKDGEWNWQPKKPCPAPRRK</sequence>
<evidence type="ECO:0000313" key="3">
    <source>
        <dbReference type="Proteomes" id="UP001371218"/>
    </source>
</evidence>
<proteinExistence type="predicted"/>
<evidence type="ECO:0000313" key="2">
    <source>
        <dbReference type="EMBL" id="MEK8033359.1"/>
    </source>
</evidence>
<protein>
    <submittedName>
        <fullName evidence="2">Uncharacterized protein</fullName>
    </submittedName>
</protein>
<gene>
    <name evidence="2" type="ORF">AACH06_21280</name>
</gene>